<keyword evidence="2 3" id="KW-0663">Pyridoxal phosphate</keyword>
<evidence type="ECO:0000256" key="4">
    <source>
        <dbReference type="RuleBase" id="RU362118"/>
    </source>
</evidence>
<dbReference type="PANTHER" id="PTHR11808:SF80">
    <property type="entry name" value="CYSTATHIONINE GAMMA-LYASE"/>
    <property type="match status" value="1"/>
</dbReference>
<dbReference type="BioCyc" id="CTAI977880:RALTA_RS08625-MONOMER"/>
<reference evidence="5 6" key="1">
    <citation type="journal article" date="2008" name="Genome Res.">
        <title>Genome sequence of the beta-rhizobium Cupriavidus taiwanensis and comparative genomics of rhizobia.</title>
        <authorList>
            <person name="Amadou C."/>
            <person name="Pascal G."/>
            <person name="Mangenot S."/>
            <person name="Glew M."/>
            <person name="Bontemps C."/>
            <person name="Capela D."/>
            <person name="Carrere S."/>
            <person name="Cruveiller S."/>
            <person name="Dossat C."/>
            <person name="Lajus A."/>
            <person name="Marchetti M."/>
            <person name="Poinsot V."/>
            <person name="Rouy Z."/>
            <person name="Servin B."/>
            <person name="Saad M."/>
            <person name="Schenowitz C."/>
            <person name="Barbe V."/>
            <person name="Batut J."/>
            <person name="Medigue C."/>
            <person name="Masson-Boivin C."/>
        </authorList>
    </citation>
    <scope>NUCLEOTIDE SEQUENCE [LARGE SCALE GENOMIC DNA]</scope>
    <source>
        <strain evidence="6">DSM 17343 / BCRC 17206 / CCUG 44338 / CIP 107171 / LMG 19424 / R1</strain>
    </source>
</reference>
<evidence type="ECO:0000313" key="5">
    <source>
        <dbReference type="EMBL" id="CAQ69731.1"/>
    </source>
</evidence>
<dbReference type="Gene3D" id="3.90.1150.10">
    <property type="entry name" value="Aspartate Aminotransferase, domain 1"/>
    <property type="match status" value="1"/>
</dbReference>
<name>B3R2Q8_CUPTR</name>
<dbReference type="FunFam" id="3.40.640.10:FF:000046">
    <property type="entry name" value="Cystathionine gamma-lyase"/>
    <property type="match status" value="1"/>
</dbReference>
<dbReference type="GO" id="GO:0019346">
    <property type="term" value="P:transsulfuration"/>
    <property type="evidence" value="ECO:0007669"/>
    <property type="project" value="InterPro"/>
</dbReference>
<dbReference type="HOGENOM" id="CLU_018986_2_0_4"/>
<dbReference type="InterPro" id="IPR015422">
    <property type="entry name" value="PyrdxlP-dep_Trfase_small"/>
</dbReference>
<sequence>MNSSMTQAVRVAQFQDLSESFCEPIALTSAYVFESAADAATRFSGASYGNVYSRFTNPTVRAFERRLAALEGAEDAVAFSSGMAAIAAIAHARLRSGVNVVCSRDVFGTTLAAFRCYFAKFGVEVRAVDLTDLPQWYGAIDDRTSLAFLETPSNPLQQVADIRVVAGLVHAHGGLLAVDNTMLTPILQQPLLFGADLVVHSAGKYIDGQGRCVAGVVAGSHVLMEEMRAVTRTLGPTLSAMNAWLLLKGLETLELRVGAIARSTRKLANWLKNRRDVGAVYYSGFQFHHQRSLAEPQQCGAGGVLSFEVGDSRQSAWAFIDALRLISIATNIGDTRSMVTHPATTTHGRLTPEERSRAGIRESLVRLSVGLESVDDLQADIEQALCVLESSPTSFGQA</sequence>
<accession>B3R2Q8</accession>
<evidence type="ECO:0000256" key="2">
    <source>
        <dbReference type="ARBA" id="ARBA00022898"/>
    </source>
</evidence>
<dbReference type="GeneID" id="29760597"/>
<dbReference type="GO" id="GO:0016846">
    <property type="term" value="F:carbon-sulfur lyase activity"/>
    <property type="evidence" value="ECO:0007669"/>
    <property type="project" value="TreeGrafter"/>
</dbReference>
<dbReference type="Proteomes" id="UP000001692">
    <property type="component" value="Chromosome 1"/>
</dbReference>
<dbReference type="InterPro" id="IPR000277">
    <property type="entry name" value="Cys/Met-Metab_PyrdxlP-dep_enz"/>
</dbReference>
<organism evidence="5 6">
    <name type="scientific">Cupriavidus taiwanensis (strain DSM 17343 / BCRC 17206 / CCUG 44338 / CIP 107171 / LMG 19424 / R1)</name>
    <name type="common">Ralstonia taiwanensis (strain LMG 19424)</name>
    <dbReference type="NCBI Taxonomy" id="977880"/>
    <lineage>
        <taxon>Bacteria</taxon>
        <taxon>Pseudomonadati</taxon>
        <taxon>Pseudomonadota</taxon>
        <taxon>Betaproteobacteria</taxon>
        <taxon>Burkholderiales</taxon>
        <taxon>Burkholderiaceae</taxon>
        <taxon>Cupriavidus</taxon>
    </lineage>
</organism>
<dbReference type="PANTHER" id="PTHR11808">
    <property type="entry name" value="TRANS-SULFURATION ENZYME FAMILY MEMBER"/>
    <property type="match status" value="1"/>
</dbReference>
<dbReference type="CDD" id="cd00614">
    <property type="entry name" value="CGS_like"/>
    <property type="match status" value="1"/>
</dbReference>
<dbReference type="GO" id="GO:0030170">
    <property type="term" value="F:pyridoxal phosphate binding"/>
    <property type="evidence" value="ECO:0007669"/>
    <property type="project" value="InterPro"/>
</dbReference>
<feature type="modified residue" description="N6-(pyridoxal phosphate)lysine" evidence="3">
    <location>
        <position position="204"/>
    </location>
</feature>
<dbReference type="KEGG" id="cti:RALTA_A1789"/>
<proteinExistence type="inferred from homology"/>
<dbReference type="EMBL" id="CU633749">
    <property type="protein sequence ID" value="CAQ69731.1"/>
    <property type="molecule type" value="Genomic_DNA"/>
</dbReference>
<keyword evidence="6" id="KW-1185">Reference proteome</keyword>
<gene>
    <name evidence="5" type="ordered locus">RALTA_A1789</name>
</gene>
<dbReference type="AlphaFoldDB" id="B3R2Q8"/>
<dbReference type="PIRSF" id="PIRSF001434">
    <property type="entry name" value="CGS"/>
    <property type="match status" value="1"/>
</dbReference>
<evidence type="ECO:0000313" key="6">
    <source>
        <dbReference type="Proteomes" id="UP000001692"/>
    </source>
</evidence>
<dbReference type="GO" id="GO:0005737">
    <property type="term" value="C:cytoplasm"/>
    <property type="evidence" value="ECO:0007669"/>
    <property type="project" value="TreeGrafter"/>
</dbReference>
<evidence type="ECO:0000256" key="3">
    <source>
        <dbReference type="PIRSR" id="PIRSR001434-2"/>
    </source>
</evidence>
<evidence type="ECO:0000256" key="1">
    <source>
        <dbReference type="ARBA" id="ARBA00001933"/>
    </source>
</evidence>
<dbReference type="SUPFAM" id="SSF53383">
    <property type="entry name" value="PLP-dependent transferases"/>
    <property type="match status" value="1"/>
</dbReference>
<dbReference type="Gene3D" id="3.40.640.10">
    <property type="entry name" value="Type I PLP-dependent aspartate aminotransferase-like (Major domain)"/>
    <property type="match status" value="1"/>
</dbReference>
<dbReference type="InterPro" id="IPR015421">
    <property type="entry name" value="PyrdxlP-dep_Trfase_major"/>
</dbReference>
<dbReference type="InterPro" id="IPR015424">
    <property type="entry name" value="PyrdxlP-dep_Trfase"/>
</dbReference>
<comment type="cofactor">
    <cofactor evidence="1 4">
        <name>pyridoxal 5'-phosphate</name>
        <dbReference type="ChEBI" id="CHEBI:597326"/>
    </cofactor>
</comment>
<dbReference type="Pfam" id="PF01053">
    <property type="entry name" value="Cys_Met_Meta_PP"/>
    <property type="match status" value="1"/>
</dbReference>
<protein>
    <submittedName>
        <fullName evidence="5">Cys/Met metabolism PLP-dependent enzyme</fullName>
    </submittedName>
</protein>
<dbReference type="RefSeq" id="WP_012353051.1">
    <property type="nucleotide sequence ID" value="NC_010528.1"/>
</dbReference>
<dbReference type="eggNOG" id="COG0626">
    <property type="taxonomic scope" value="Bacteria"/>
</dbReference>
<comment type="similarity">
    <text evidence="4">Belongs to the trans-sulfuration enzymes family.</text>
</comment>